<dbReference type="PANTHER" id="PTHR46663:SF2">
    <property type="entry name" value="GGDEF DOMAIN-CONTAINING PROTEIN"/>
    <property type="match status" value="1"/>
</dbReference>
<evidence type="ECO:0000313" key="4">
    <source>
        <dbReference type="EMBL" id="KOA21317.1"/>
    </source>
</evidence>
<evidence type="ECO:0000256" key="1">
    <source>
        <dbReference type="SAM" id="Coils"/>
    </source>
</evidence>
<gene>
    <name evidence="4" type="primary">dosC_1</name>
    <name evidence="4" type="ORF">CLHOM_02440</name>
</gene>
<feature type="domain" description="PAS" evidence="2">
    <location>
        <begin position="1"/>
        <end position="71"/>
    </location>
</feature>
<feature type="domain" description="GGDEF" evidence="3">
    <location>
        <begin position="178"/>
        <end position="310"/>
    </location>
</feature>
<dbReference type="GO" id="GO:0006355">
    <property type="term" value="P:regulation of DNA-templated transcription"/>
    <property type="evidence" value="ECO:0007669"/>
    <property type="project" value="InterPro"/>
</dbReference>
<proteinExistence type="predicted"/>
<dbReference type="InterPro" id="IPR000014">
    <property type="entry name" value="PAS"/>
</dbReference>
<dbReference type="Gene3D" id="3.30.450.20">
    <property type="entry name" value="PAS domain"/>
    <property type="match status" value="1"/>
</dbReference>
<dbReference type="CDD" id="cd00130">
    <property type="entry name" value="PAS"/>
    <property type="match status" value="1"/>
</dbReference>
<dbReference type="SMART" id="SM00091">
    <property type="entry name" value="PAS"/>
    <property type="match status" value="1"/>
</dbReference>
<protein>
    <submittedName>
        <fullName evidence="4">Diguanylate cyclase DosC</fullName>
        <ecNumber evidence="4">2.7.7.65</ecNumber>
    </submittedName>
</protein>
<dbReference type="Pfam" id="PF00990">
    <property type="entry name" value="GGDEF"/>
    <property type="match status" value="1"/>
</dbReference>
<dbReference type="InterPro" id="IPR052163">
    <property type="entry name" value="DGC-Regulatory_Protein"/>
</dbReference>
<dbReference type="Gene3D" id="3.30.70.270">
    <property type="match status" value="1"/>
</dbReference>
<dbReference type="InterPro" id="IPR029787">
    <property type="entry name" value="Nucleotide_cyclase"/>
</dbReference>
<feature type="coiled-coil region" evidence="1">
    <location>
        <begin position="81"/>
        <end position="143"/>
    </location>
</feature>
<dbReference type="AlphaFoldDB" id="A0A0L6ZEE5"/>
<dbReference type="EMBL" id="LHUR01000009">
    <property type="protein sequence ID" value="KOA21317.1"/>
    <property type="molecule type" value="Genomic_DNA"/>
</dbReference>
<reference evidence="5" key="1">
    <citation type="submission" date="2015-08" db="EMBL/GenBank/DDBJ databases">
        <title>Genome sequence of the strict anaerobe Clostridium homopropionicum LuHBu1 (DSM 5847T).</title>
        <authorList>
            <person name="Poehlein A."/>
            <person name="Beck M."/>
            <person name="Schiel-Bengelsdorf B."/>
            <person name="Bengelsdorf F.R."/>
            <person name="Daniel R."/>
            <person name="Duerre P."/>
        </authorList>
    </citation>
    <scope>NUCLEOTIDE SEQUENCE [LARGE SCALE GENOMIC DNA]</scope>
    <source>
        <strain evidence="5">DSM 5847</strain>
    </source>
</reference>
<evidence type="ECO:0000259" key="3">
    <source>
        <dbReference type="PROSITE" id="PS50887"/>
    </source>
</evidence>
<dbReference type="PROSITE" id="PS50112">
    <property type="entry name" value="PAS"/>
    <property type="match status" value="1"/>
</dbReference>
<sequence>MYNILFSVLNSINEGVVILNENLEILFWNHYMEYLTGINKENAINNNVYKILTRLEKSYFKVALDSTIKDGRKMFFSAAMHKNLVNDKQRLNLKISKIDNEKISVVLLEFIDVTNQFERIDQLKNYIDELHILNEELKEKEKTINRLAYYDGLTGLANRTLFYKIADKFISEARRNKSLLGLMFIDVDKFKSINDTYGHKRGDEVIIQVSKILSNSVRESDTICRFGGDEFVILLPFIKSYDDCKEIVSRIINEKEKIINSENDSINIGLSIGISFYPKDGSIVDELISKADKAMYVAKSKGGNNHYFFE</sequence>
<dbReference type="NCBIfam" id="TIGR00254">
    <property type="entry name" value="GGDEF"/>
    <property type="match status" value="1"/>
</dbReference>
<dbReference type="SUPFAM" id="SSF55785">
    <property type="entry name" value="PYP-like sensor domain (PAS domain)"/>
    <property type="match status" value="1"/>
</dbReference>
<dbReference type="Proteomes" id="UP000037043">
    <property type="component" value="Unassembled WGS sequence"/>
</dbReference>
<accession>A0A0L6ZEE5</accession>
<dbReference type="PANTHER" id="PTHR46663">
    <property type="entry name" value="DIGUANYLATE CYCLASE DGCT-RELATED"/>
    <property type="match status" value="1"/>
</dbReference>
<dbReference type="SUPFAM" id="SSF55073">
    <property type="entry name" value="Nucleotide cyclase"/>
    <property type="match status" value="1"/>
</dbReference>
<keyword evidence="1" id="KW-0175">Coiled coil</keyword>
<keyword evidence="4" id="KW-0548">Nucleotidyltransferase</keyword>
<comment type="caution">
    <text evidence="4">The sequence shown here is derived from an EMBL/GenBank/DDBJ whole genome shotgun (WGS) entry which is preliminary data.</text>
</comment>
<dbReference type="InterPro" id="IPR043128">
    <property type="entry name" value="Rev_trsase/Diguanyl_cyclase"/>
</dbReference>
<dbReference type="SMART" id="SM00267">
    <property type="entry name" value="GGDEF"/>
    <property type="match status" value="1"/>
</dbReference>
<dbReference type="RefSeq" id="WP_052219852.1">
    <property type="nucleotide sequence ID" value="NZ_LHUR01000009.1"/>
</dbReference>
<evidence type="ECO:0000259" key="2">
    <source>
        <dbReference type="PROSITE" id="PS50112"/>
    </source>
</evidence>
<dbReference type="InterPro" id="IPR035965">
    <property type="entry name" value="PAS-like_dom_sf"/>
</dbReference>
<evidence type="ECO:0000313" key="5">
    <source>
        <dbReference type="Proteomes" id="UP000037043"/>
    </source>
</evidence>
<dbReference type="CDD" id="cd01949">
    <property type="entry name" value="GGDEF"/>
    <property type="match status" value="1"/>
</dbReference>
<dbReference type="InterPro" id="IPR000160">
    <property type="entry name" value="GGDEF_dom"/>
</dbReference>
<keyword evidence="4" id="KW-0808">Transferase</keyword>
<dbReference type="STRING" id="36844.SAMN04488501_1278"/>
<dbReference type="GO" id="GO:0052621">
    <property type="term" value="F:diguanylate cyclase activity"/>
    <property type="evidence" value="ECO:0007669"/>
    <property type="project" value="UniProtKB-EC"/>
</dbReference>
<dbReference type="EC" id="2.7.7.65" evidence="4"/>
<dbReference type="PROSITE" id="PS50887">
    <property type="entry name" value="GGDEF"/>
    <property type="match status" value="1"/>
</dbReference>
<keyword evidence="5" id="KW-1185">Reference proteome</keyword>
<name>A0A0L6ZEE5_9CLOT</name>
<dbReference type="InterPro" id="IPR013767">
    <property type="entry name" value="PAS_fold"/>
</dbReference>
<dbReference type="FunFam" id="3.30.70.270:FF:000001">
    <property type="entry name" value="Diguanylate cyclase domain protein"/>
    <property type="match status" value="1"/>
</dbReference>
<dbReference type="PATRIC" id="fig|1121318.3.peg.243"/>
<organism evidence="4 5">
    <name type="scientific">Clostridium homopropionicum DSM 5847</name>
    <dbReference type="NCBI Taxonomy" id="1121318"/>
    <lineage>
        <taxon>Bacteria</taxon>
        <taxon>Bacillati</taxon>
        <taxon>Bacillota</taxon>
        <taxon>Clostridia</taxon>
        <taxon>Eubacteriales</taxon>
        <taxon>Clostridiaceae</taxon>
        <taxon>Clostridium</taxon>
    </lineage>
</organism>
<dbReference type="Pfam" id="PF00989">
    <property type="entry name" value="PAS"/>
    <property type="match status" value="1"/>
</dbReference>